<dbReference type="AlphaFoldDB" id="C1AVB8"/>
<evidence type="ECO:0000313" key="1">
    <source>
        <dbReference type="EMBL" id="BAH53608.1"/>
    </source>
</evidence>
<proteinExistence type="predicted"/>
<dbReference type="EMBL" id="AP011115">
    <property type="protein sequence ID" value="BAH53608.1"/>
    <property type="molecule type" value="Genomic_DNA"/>
</dbReference>
<name>C1AVB8_RHOOB</name>
<gene>
    <name evidence="1" type="ordered locus">ROP_53610</name>
</gene>
<accession>C1AVB8</accession>
<reference evidence="1 2" key="1">
    <citation type="submission" date="2009-03" db="EMBL/GenBank/DDBJ databases">
        <title>Comparison of the complete genome sequences of Rhodococcus erythropolis PR4 and Rhodococcus opacus B4.</title>
        <authorList>
            <person name="Takarada H."/>
            <person name="Sekine M."/>
            <person name="Hosoyama A."/>
            <person name="Yamada R."/>
            <person name="Fujisawa T."/>
            <person name="Omata S."/>
            <person name="Shimizu A."/>
            <person name="Tsukatani N."/>
            <person name="Tanikawa S."/>
            <person name="Fujita N."/>
            <person name="Harayama S."/>
        </authorList>
    </citation>
    <scope>NUCLEOTIDE SEQUENCE [LARGE SCALE GENOMIC DNA]</scope>
    <source>
        <strain evidence="1 2">B4</strain>
    </source>
</reference>
<sequence length="113" mass="11429">MGVSTAAYSTAIIISPRLLAKPCKLTRADDGVPAEVATVIRAVGVRDAASGLLLALAPRGAALRGAVGVRVLSDLGDAAVFGFALPDRATKIKVAGVAAAWGMLCAYSGRHSR</sequence>
<protein>
    <recommendedName>
        <fullName evidence="3">DUF4267 domain-containing protein</fullName>
    </recommendedName>
</protein>
<evidence type="ECO:0000313" key="2">
    <source>
        <dbReference type="Proteomes" id="UP000002212"/>
    </source>
</evidence>
<organism evidence="1 2">
    <name type="scientific">Rhodococcus opacus (strain B4)</name>
    <dbReference type="NCBI Taxonomy" id="632772"/>
    <lineage>
        <taxon>Bacteria</taxon>
        <taxon>Bacillati</taxon>
        <taxon>Actinomycetota</taxon>
        <taxon>Actinomycetes</taxon>
        <taxon>Mycobacteriales</taxon>
        <taxon>Nocardiaceae</taxon>
        <taxon>Rhodococcus</taxon>
    </lineage>
</organism>
<dbReference type="HOGENOM" id="CLU_158678_1_0_11"/>
<dbReference type="PATRIC" id="fig|632772.20.peg.5592"/>
<dbReference type="STRING" id="632772.ROP_53610"/>
<dbReference type="Proteomes" id="UP000002212">
    <property type="component" value="Chromosome"/>
</dbReference>
<evidence type="ECO:0008006" key="3">
    <source>
        <dbReference type="Google" id="ProtNLM"/>
    </source>
</evidence>
<dbReference type="KEGG" id="rop:ROP_53610"/>